<dbReference type="Proteomes" id="UP000095287">
    <property type="component" value="Unplaced"/>
</dbReference>
<proteinExistence type="predicted"/>
<keyword evidence="2" id="KW-1185">Reference proteome</keyword>
<reference evidence="3" key="1">
    <citation type="submission" date="2016-11" db="UniProtKB">
        <authorList>
            <consortium name="WormBaseParasite"/>
        </authorList>
    </citation>
    <scope>IDENTIFICATION</scope>
</reference>
<sequence>MNIARYHLEKPMNKRVFATVTKAITKWKMLSKSKSRAKRMALATQKIEERNRMHALALSNGHVHPAPDALVENEVEVRHRRSTTPPQDTQSAKEEDSQSNTVVVSPVIPITANGDAIHAETGSHNENDSPV</sequence>
<evidence type="ECO:0000313" key="2">
    <source>
        <dbReference type="Proteomes" id="UP000095287"/>
    </source>
</evidence>
<feature type="region of interest" description="Disordered" evidence="1">
    <location>
        <begin position="112"/>
        <end position="131"/>
    </location>
</feature>
<accession>A0A1I7ZNJ6</accession>
<feature type="compositionally biased region" description="Basic and acidic residues" evidence="1">
    <location>
        <begin position="117"/>
        <end position="131"/>
    </location>
</feature>
<evidence type="ECO:0000256" key="1">
    <source>
        <dbReference type="SAM" id="MobiDB-lite"/>
    </source>
</evidence>
<dbReference type="WBParaSite" id="L893_g28208.t1">
    <property type="protein sequence ID" value="L893_g28208.t1"/>
    <property type="gene ID" value="L893_g28208"/>
</dbReference>
<dbReference type="AlphaFoldDB" id="A0A1I7ZNJ6"/>
<feature type="region of interest" description="Disordered" evidence="1">
    <location>
        <begin position="75"/>
        <end position="102"/>
    </location>
</feature>
<evidence type="ECO:0000313" key="3">
    <source>
        <dbReference type="WBParaSite" id="L893_g28208.t1"/>
    </source>
</evidence>
<name>A0A1I7ZNJ6_9BILA</name>
<protein>
    <submittedName>
        <fullName evidence="3">HMG box domain-containing protein</fullName>
    </submittedName>
</protein>
<organism evidence="2 3">
    <name type="scientific">Steinernema glaseri</name>
    <dbReference type="NCBI Taxonomy" id="37863"/>
    <lineage>
        <taxon>Eukaryota</taxon>
        <taxon>Metazoa</taxon>
        <taxon>Ecdysozoa</taxon>
        <taxon>Nematoda</taxon>
        <taxon>Chromadorea</taxon>
        <taxon>Rhabditida</taxon>
        <taxon>Tylenchina</taxon>
        <taxon>Panagrolaimomorpha</taxon>
        <taxon>Strongyloidoidea</taxon>
        <taxon>Steinernematidae</taxon>
        <taxon>Steinernema</taxon>
    </lineage>
</organism>